<dbReference type="AlphaFoldDB" id="A0A1G5S441"/>
<dbReference type="InterPro" id="IPR010843">
    <property type="entry name" value="Uncharacterised_AroM"/>
</dbReference>
<name>A0A1G5S441_9FIRM</name>
<evidence type="ECO:0000313" key="1">
    <source>
        <dbReference type="EMBL" id="SCZ81093.1"/>
    </source>
</evidence>
<accession>A0A1G5S441</accession>
<gene>
    <name evidence="1" type="ORF">SAMN03080599_02604</name>
</gene>
<dbReference type="EMBL" id="FMWL01000016">
    <property type="protein sequence ID" value="SCZ81093.1"/>
    <property type="molecule type" value="Genomic_DNA"/>
</dbReference>
<protein>
    <submittedName>
        <fullName evidence="1">Protein AroM</fullName>
    </submittedName>
</protein>
<sequence>MHMKYKMGAITIGQSPRTDVVPEMLPHLGPDVEVIQAGALDGLEYEEILEMKPQEGDYVLVSTLRDGRSVKFAEKQILPRLQTCIDKLEQEGADIIVFICTGTFPDVFHSTRPLIYPQKLLHSVVPLLTKTGKIGVVIPDADQIDQTIEKWRGSGLEAIPTPFSPYEERDLTLSGLENLKTNDVDLIVMDCIGYTTSMKEQIVRETEKPVILARTLVARILGELSRI</sequence>
<reference evidence="1 2" key="1">
    <citation type="submission" date="2016-10" db="EMBL/GenBank/DDBJ databases">
        <authorList>
            <person name="de Groot N.N."/>
        </authorList>
    </citation>
    <scope>NUCLEOTIDE SEQUENCE [LARGE SCALE GENOMIC DNA]</scope>
    <source>
        <strain evidence="1 2">DSM 2784</strain>
    </source>
</reference>
<dbReference type="Proteomes" id="UP000199208">
    <property type="component" value="Unassembled WGS sequence"/>
</dbReference>
<evidence type="ECO:0000313" key="2">
    <source>
        <dbReference type="Proteomes" id="UP000199208"/>
    </source>
</evidence>
<dbReference type="STRING" id="1120920.SAMN03080599_02604"/>
<organism evidence="1 2">
    <name type="scientific">Acidaminobacter hydrogenoformans DSM 2784</name>
    <dbReference type="NCBI Taxonomy" id="1120920"/>
    <lineage>
        <taxon>Bacteria</taxon>
        <taxon>Bacillati</taxon>
        <taxon>Bacillota</taxon>
        <taxon>Clostridia</taxon>
        <taxon>Peptostreptococcales</taxon>
        <taxon>Acidaminobacteraceae</taxon>
        <taxon>Acidaminobacter</taxon>
    </lineage>
</organism>
<keyword evidence="2" id="KW-1185">Reference proteome</keyword>
<dbReference type="Pfam" id="PF07302">
    <property type="entry name" value="AroM"/>
    <property type="match status" value="1"/>
</dbReference>
<dbReference type="NCBIfam" id="NF007788">
    <property type="entry name" value="PRK10481.1"/>
    <property type="match status" value="1"/>
</dbReference>
<proteinExistence type="predicted"/>